<evidence type="ECO:0000313" key="1">
    <source>
        <dbReference type="Proteomes" id="UP000887580"/>
    </source>
</evidence>
<accession>A0AC35F0B4</accession>
<protein>
    <submittedName>
        <fullName evidence="2">GH16 domain-containing protein</fullName>
    </submittedName>
</protein>
<dbReference type="Proteomes" id="UP000887580">
    <property type="component" value="Unplaced"/>
</dbReference>
<dbReference type="WBParaSite" id="PS1159_v2.g12513.t1">
    <property type="protein sequence ID" value="PS1159_v2.g12513.t1"/>
    <property type="gene ID" value="PS1159_v2.g12513"/>
</dbReference>
<name>A0AC35F0B4_9BILA</name>
<organism evidence="1 2">
    <name type="scientific">Panagrolaimus sp. PS1159</name>
    <dbReference type="NCBI Taxonomy" id="55785"/>
    <lineage>
        <taxon>Eukaryota</taxon>
        <taxon>Metazoa</taxon>
        <taxon>Ecdysozoa</taxon>
        <taxon>Nematoda</taxon>
        <taxon>Chromadorea</taxon>
        <taxon>Rhabditida</taxon>
        <taxon>Tylenchina</taxon>
        <taxon>Panagrolaimomorpha</taxon>
        <taxon>Panagrolaimoidea</taxon>
        <taxon>Panagrolaimidae</taxon>
        <taxon>Panagrolaimus</taxon>
    </lineage>
</organism>
<sequence length="169" mass="19130">MAFKYGILEARIKIPKNQKGLWPAFWTLGTNIDEVQWPACGEIDILESGSSASIGENMVDRRLGAALHWAGGDKNNDHNTDWDLSEYFRTFKLTWTESKISVSIDDVEYFKSENPDDSFKKPHCIILNLAIGGQYTGIQDPGQIDAPFPAQMQVEYVRLYQKEGDELIV</sequence>
<proteinExistence type="predicted"/>
<evidence type="ECO:0000313" key="2">
    <source>
        <dbReference type="WBParaSite" id="PS1159_v2.g12513.t1"/>
    </source>
</evidence>
<reference evidence="2" key="1">
    <citation type="submission" date="2022-11" db="UniProtKB">
        <authorList>
            <consortium name="WormBaseParasite"/>
        </authorList>
    </citation>
    <scope>IDENTIFICATION</scope>
</reference>